<feature type="compositionally biased region" description="Low complexity" evidence="6">
    <location>
        <begin position="347"/>
        <end position="356"/>
    </location>
</feature>
<dbReference type="InterPro" id="IPR008368">
    <property type="entry name" value="VDCC_gsu"/>
</dbReference>
<dbReference type="EMBL" id="GEBQ01005080">
    <property type="protein sequence ID" value="JAT34897.1"/>
    <property type="molecule type" value="Transcribed_RNA"/>
</dbReference>
<dbReference type="GO" id="GO:0016247">
    <property type="term" value="F:channel regulator activity"/>
    <property type="evidence" value="ECO:0007669"/>
    <property type="project" value="TreeGrafter"/>
</dbReference>
<evidence type="ECO:0000256" key="6">
    <source>
        <dbReference type="SAM" id="MobiDB-lite"/>
    </source>
</evidence>
<dbReference type="PANTHER" id="PTHR12107:SF0">
    <property type="entry name" value="STARGAZIN (MAMMALIAN CALCIUM CHANNEL) HOMOLOG"/>
    <property type="match status" value="1"/>
</dbReference>
<gene>
    <name evidence="8" type="ORF">g.13313</name>
</gene>
<dbReference type="GO" id="GO:0098839">
    <property type="term" value="C:postsynaptic density membrane"/>
    <property type="evidence" value="ECO:0007669"/>
    <property type="project" value="TreeGrafter"/>
</dbReference>
<dbReference type="GO" id="GO:0032281">
    <property type="term" value="C:AMPA glutamate receptor complex"/>
    <property type="evidence" value="ECO:0007669"/>
    <property type="project" value="TreeGrafter"/>
</dbReference>
<feature type="transmembrane region" description="Helical" evidence="7">
    <location>
        <begin position="50"/>
        <end position="69"/>
    </location>
</feature>
<dbReference type="InterPro" id="IPR004031">
    <property type="entry name" value="PMP22/EMP/MP20/Claudin"/>
</dbReference>
<dbReference type="AlphaFoldDB" id="A0A1B6MG21"/>
<feature type="non-terminal residue" evidence="8">
    <location>
        <position position="1"/>
    </location>
</feature>
<name>A0A1B6MG21_9HEMI</name>
<dbReference type="Gene3D" id="1.20.140.150">
    <property type="match status" value="1"/>
</dbReference>
<dbReference type="GO" id="GO:0099590">
    <property type="term" value="P:neurotransmitter receptor internalization"/>
    <property type="evidence" value="ECO:0007669"/>
    <property type="project" value="TreeGrafter"/>
</dbReference>
<evidence type="ECO:0000256" key="2">
    <source>
        <dbReference type="ARBA" id="ARBA00007111"/>
    </source>
</evidence>
<dbReference type="Pfam" id="PF13903">
    <property type="entry name" value="Claudin_2"/>
    <property type="match status" value="1"/>
</dbReference>
<proteinExistence type="inferred from homology"/>
<feature type="transmembrane region" description="Helical" evidence="7">
    <location>
        <begin position="183"/>
        <end position="204"/>
    </location>
</feature>
<feature type="region of interest" description="Disordered" evidence="6">
    <location>
        <begin position="346"/>
        <end position="399"/>
    </location>
</feature>
<feature type="transmembrane region" description="Helical" evidence="7">
    <location>
        <begin position="149"/>
        <end position="171"/>
    </location>
</feature>
<comment type="similarity">
    <text evidence="2">Belongs to the PMP-22/EMP/MP20 family. CACNG subfamily.</text>
</comment>
<feature type="compositionally biased region" description="Low complexity" evidence="6">
    <location>
        <begin position="363"/>
        <end position="399"/>
    </location>
</feature>
<dbReference type="GO" id="GO:0005245">
    <property type="term" value="F:voltage-gated calcium channel activity"/>
    <property type="evidence" value="ECO:0007669"/>
    <property type="project" value="TreeGrafter"/>
</dbReference>
<keyword evidence="3 7" id="KW-0812">Transmembrane</keyword>
<dbReference type="GO" id="GO:0098943">
    <property type="term" value="P:neurotransmitter receptor transport, postsynaptic endosome to lysosome"/>
    <property type="evidence" value="ECO:0007669"/>
    <property type="project" value="TreeGrafter"/>
</dbReference>
<evidence type="ECO:0000256" key="3">
    <source>
        <dbReference type="ARBA" id="ARBA00022692"/>
    </source>
</evidence>
<accession>A0A1B6MG21</accession>
<sequence length="399" mass="42760">RGGNINCLCRSGDWNTNFWIKDYDQDYCCLNYRCPCPGVMCSSGCLSITAGLLSLVTLISAVISGSWLYTRESVSLPGSQSLTSVTFRIGLWRVCPSLKRIVTSPGTLLPAPGCQLIRYSSWPEVKEADLGISWSSLEFTPSFVTKMRYAMPLVALALALVMLATLFALLGHCHADLKTLVACGLYTVGGLTLASGLIVFISVLSDVNSGPKKLEYRYGWSFHAAGTAFVLSEIAALVSISAYLGRFPSVEVMVRTMVPGADRKLRHNSRPTPPDVCTARHISGRKSLRGGAGVPISNIYDGLPKAPLHKPPLDPPSKTATLVLPDNENYRYTTIIHQGLLGVAEDSSSSGSCGHSPSPPRSRLPARSSPRGRLLAHSPHCPRSSSPSSGSLGYCSVTT</sequence>
<evidence type="ECO:0000256" key="4">
    <source>
        <dbReference type="ARBA" id="ARBA00022989"/>
    </source>
</evidence>
<evidence type="ECO:0000256" key="1">
    <source>
        <dbReference type="ARBA" id="ARBA00004141"/>
    </source>
</evidence>
<comment type="subcellular location">
    <subcellularLocation>
        <location evidence="1">Membrane</location>
        <topology evidence="1">Multi-pass membrane protein</topology>
    </subcellularLocation>
</comment>
<dbReference type="InterPro" id="IPR051072">
    <property type="entry name" value="CACNG_subunit"/>
</dbReference>
<dbReference type="PANTHER" id="PTHR12107">
    <property type="entry name" value="VOLTAGE-DEPENDENT CALCIUM CHANNEL GAMMA SUBUNIT"/>
    <property type="match status" value="1"/>
</dbReference>
<dbReference type="PRINTS" id="PR01792">
    <property type="entry name" value="VDCCGAMMA"/>
</dbReference>
<protein>
    <submittedName>
        <fullName evidence="8">Uncharacterized protein</fullName>
    </submittedName>
</protein>
<feature type="region of interest" description="Disordered" evidence="6">
    <location>
        <begin position="263"/>
        <end position="290"/>
    </location>
</feature>
<feature type="transmembrane region" description="Helical" evidence="7">
    <location>
        <begin position="224"/>
        <end position="245"/>
    </location>
</feature>
<evidence type="ECO:0000256" key="7">
    <source>
        <dbReference type="SAM" id="Phobius"/>
    </source>
</evidence>
<dbReference type="GO" id="GO:0098970">
    <property type="term" value="P:postsynaptic neurotransmitter receptor diffusion trapping"/>
    <property type="evidence" value="ECO:0007669"/>
    <property type="project" value="TreeGrafter"/>
</dbReference>
<keyword evidence="4 7" id="KW-1133">Transmembrane helix</keyword>
<dbReference type="GO" id="GO:0051968">
    <property type="term" value="P:positive regulation of synaptic transmission, glutamatergic"/>
    <property type="evidence" value="ECO:0007669"/>
    <property type="project" value="TreeGrafter"/>
</dbReference>
<dbReference type="GO" id="GO:0019226">
    <property type="term" value="P:transmission of nerve impulse"/>
    <property type="evidence" value="ECO:0007669"/>
    <property type="project" value="TreeGrafter"/>
</dbReference>
<evidence type="ECO:0000313" key="8">
    <source>
        <dbReference type="EMBL" id="JAT34897.1"/>
    </source>
</evidence>
<evidence type="ECO:0000256" key="5">
    <source>
        <dbReference type="ARBA" id="ARBA00023136"/>
    </source>
</evidence>
<keyword evidence="5 7" id="KW-0472">Membrane</keyword>
<organism evidence="8">
    <name type="scientific">Graphocephala atropunctata</name>
    <dbReference type="NCBI Taxonomy" id="36148"/>
    <lineage>
        <taxon>Eukaryota</taxon>
        <taxon>Metazoa</taxon>
        <taxon>Ecdysozoa</taxon>
        <taxon>Arthropoda</taxon>
        <taxon>Hexapoda</taxon>
        <taxon>Insecta</taxon>
        <taxon>Pterygota</taxon>
        <taxon>Neoptera</taxon>
        <taxon>Paraneoptera</taxon>
        <taxon>Hemiptera</taxon>
        <taxon>Auchenorrhyncha</taxon>
        <taxon>Membracoidea</taxon>
        <taxon>Cicadellidae</taxon>
        <taxon>Cicadellinae</taxon>
        <taxon>Cicadellini</taxon>
        <taxon>Graphocephala</taxon>
    </lineage>
</organism>
<reference evidence="8" key="1">
    <citation type="submission" date="2015-11" db="EMBL/GenBank/DDBJ databases">
        <title>De novo transcriptome assembly of four potential Pierce s Disease insect vectors from Arizona vineyards.</title>
        <authorList>
            <person name="Tassone E.E."/>
        </authorList>
    </citation>
    <scope>NUCLEOTIDE SEQUENCE</scope>
</reference>